<comment type="caution">
    <text evidence="1">The sequence shown here is derived from an EMBL/GenBank/DDBJ whole genome shotgun (WGS) entry which is preliminary data.</text>
</comment>
<dbReference type="Proteomes" id="UP000273140">
    <property type="component" value="Unassembled WGS sequence"/>
</dbReference>
<dbReference type="AlphaFoldDB" id="A0A3M4KZ52"/>
<accession>A0A3M4KZ52</accession>
<reference evidence="1 2" key="1">
    <citation type="submission" date="2018-08" db="EMBL/GenBank/DDBJ databases">
        <title>Recombination of ecologically and evolutionarily significant loci maintains genetic cohesion in the Pseudomonas syringae species complex.</title>
        <authorList>
            <person name="Dillon M."/>
            <person name="Thakur S."/>
            <person name="Almeida R.N.D."/>
            <person name="Weir B.S."/>
            <person name="Guttman D.S."/>
        </authorList>
    </citation>
    <scope>NUCLEOTIDE SEQUENCE [LARGE SCALE GENOMIC DNA]</scope>
    <source>
        <strain evidence="1 2">ICMP 19074</strain>
    </source>
</reference>
<evidence type="ECO:0000313" key="2">
    <source>
        <dbReference type="Proteomes" id="UP000273140"/>
    </source>
</evidence>
<evidence type="ECO:0000313" key="1">
    <source>
        <dbReference type="EMBL" id="RMQ34364.1"/>
    </source>
</evidence>
<dbReference type="EMBL" id="RBRB01000148">
    <property type="protein sequence ID" value="RMQ34364.1"/>
    <property type="molecule type" value="Genomic_DNA"/>
</dbReference>
<gene>
    <name evidence="1" type="ORF">ALQ07_05408</name>
</gene>
<organism evidence="1 2">
    <name type="scientific">Pseudomonas syringae pv. actinidiae</name>
    <dbReference type="NCBI Taxonomy" id="103796"/>
    <lineage>
        <taxon>Bacteria</taxon>
        <taxon>Pseudomonadati</taxon>
        <taxon>Pseudomonadota</taxon>
        <taxon>Gammaproteobacteria</taxon>
        <taxon>Pseudomonadales</taxon>
        <taxon>Pseudomonadaceae</taxon>
        <taxon>Pseudomonas</taxon>
        <taxon>Pseudomonas syringae</taxon>
    </lineage>
</organism>
<protein>
    <submittedName>
        <fullName evidence="1">Uncharacterized protein</fullName>
    </submittedName>
</protein>
<sequence>MVVGFKRLGCRTARNGLQHRRFNFKEVTLHQEAANVGNDLRAHAEGFAHVFVDDQVNVTLTVALLGIGQAVVLVGQRAQRLGQQAHAGHFDVQVALAGACQRTFGGDDVAQVPGFHLGQGFFRQGFTIDINLDAPGHVLDDHERATVEHDATGNLDRNRCLCQFFLGLVDVLFLQVIAVAVAAEVVGEGLTLGTAGSKLFLAQGDQGVFFLLQGLRVELLVAHVFRYSITGSPSPCDEGLEVSADGLQPLLEARDQVFVDIAIKHLVAVAAFDVGPQVLDTRGIQDIRADLMTPADIRLGVFERLGRCVALLHFLLIQTGPQHFHGGVLVRMLGTFVLAADHGIGRNVGDTYRRVGGVYVLTTGTRGAVGVDAQVRRVDVDFDVVIDFRRHEHGRERGVTAVAGVERALAHQTVHADFSAQPAKGVFTLDVHGSALDTGDFTGGQLHDGGVEAALVGPAQVHAQQDVGPVLGFGAAGTGLDVQVGVVGVHLATEHAAEFELFQRSTQALDFGSHIVDGSLVFFFGGHQQQVFGIDQPGGHFVQGFDDLRQQRALAPKLLSVGRVVPDIGIFELAVYFGQTIMFVIVVKDTPEWFRSARTNP</sequence>
<proteinExistence type="predicted"/>
<dbReference type="AntiFam" id="ANF00081">
    <property type="entry name" value="Shadow ORF (opposite lysS)"/>
</dbReference>
<name>A0A3M4KZ52_PSESF</name>